<keyword evidence="2" id="KW-1185">Reference proteome</keyword>
<comment type="caution">
    <text evidence="1">The sequence shown here is derived from an EMBL/GenBank/DDBJ whole genome shotgun (WGS) entry which is preliminary data.</text>
</comment>
<gene>
    <name evidence="1" type="ORF">F8M41_000215</name>
</gene>
<evidence type="ECO:0000313" key="2">
    <source>
        <dbReference type="Proteomes" id="UP000439903"/>
    </source>
</evidence>
<proteinExistence type="predicted"/>
<dbReference type="Proteomes" id="UP000439903">
    <property type="component" value="Unassembled WGS sequence"/>
</dbReference>
<reference evidence="1 2" key="1">
    <citation type="journal article" date="2019" name="Environ. Microbiol.">
        <title>At the nexus of three kingdoms: the genome of the mycorrhizal fungus Gigaspora margarita provides insights into plant, endobacterial and fungal interactions.</title>
        <authorList>
            <person name="Venice F."/>
            <person name="Ghignone S."/>
            <person name="Salvioli di Fossalunga A."/>
            <person name="Amselem J."/>
            <person name="Novero M."/>
            <person name="Xianan X."/>
            <person name="Sedzielewska Toro K."/>
            <person name="Morin E."/>
            <person name="Lipzen A."/>
            <person name="Grigoriev I.V."/>
            <person name="Henrissat B."/>
            <person name="Martin F.M."/>
            <person name="Bonfante P."/>
        </authorList>
    </citation>
    <scope>NUCLEOTIDE SEQUENCE [LARGE SCALE GENOMIC DNA]</scope>
    <source>
        <strain evidence="1 2">BEG34</strain>
    </source>
</reference>
<dbReference type="EMBL" id="WTPW01001007">
    <property type="protein sequence ID" value="KAF0462945.1"/>
    <property type="molecule type" value="Genomic_DNA"/>
</dbReference>
<name>A0A8H3XGD7_GIGMA</name>
<protein>
    <submittedName>
        <fullName evidence="1">Uncharacterized protein</fullName>
    </submittedName>
</protein>
<dbReference type="AlphaFoldDB" id="A0A8H3XGD7"/>
<evidence type="ECO:0000313" key="1">
    <source>
        <dbReference type="EMBL" id="KAF0462945.1"/>
    </source>
</evidence>
<accession>A0A8H3XGD7</accession>
<sequence length="98" mass="11675">MELQLKKKKRTYIATQETRIELSKNEFIIPKTENKAVKILSEVNPIPALEDKENQYNNSCDTRDYKIMEIEQYDFTIWGLPERTNKAYIQAIQKSLEY</sequence>
<organism evidence="1 2">
    <name type="scientific">Gigaspora margarita</name>
    <dbReference type="NCBI Taxonomy" id="4874"/>
    <lineage>
        <taxon>Eukaryota</taxon>
        <taxon>Fungi</taxon>
        <taxon>Fungi incertae sedis</taxon>
        <taxon>Mucoromycota</taxon>
        <taxon>Glomeromycotina</taxon>
        <taxon>Glomeromycetes</taxon>
        <taxon>Diversisporales</taxon>
        <taxon>Gigasporaceae</taxon>
        <taxon>Gigaspora</taxon>
    </lineage>
</organism>